<dbReference type="OrthoDB" id="10584549at2759"/>
<accession>A0A8I6R9X3</accession>
<dbReference type="OMA" id="NGSNKAM"/>
<keyword evidence="3" id="KW-1185">Reference proteome</keyword>
<reference evidence="2" key="1">
    <citation type="submission" date="2022-01" db="UniProtKB">
        <authorList>
            <consortium name="EnsemblMetazoa"/>
        </authorList>
    </citation>
    <scope>IDENTIFICATION</scope>
</reference>
<proteinExistence type="predicted"/>
<dbReference type="EnsemblMetazoa" id="XM_014386440.2">
    <property type="protein sequence ID" value="XP_014241926.1"/>
    <property type="gene ID" value="LOC106662379"/>
</dbReference>
<name>A0A8I6R9X3_CIMLE</name>
<sequence length="272" mass="31560">MELDEDLREILNEFEQWKQVGAKTAEKLRAKEKLVSSMESKVKFYQNEISYLKTQIEKKDEHLEQYRNIVQHFNSIDDKYSALLKEKEALDSEIAKIKKERECDLNAWNLEKQSFLKAGPTTVFSDKTLTKQVEELKAELHKVKEESKARFNYEQHQHRNDVNYYKQALSTNSEKYEKTIGKLNEDLAAAQLEIKNLQQNGSNKAMKSSQCHTVPVPVVTIQSIGVSSTSEIASSISKQVEIHKQVQKERVKFPSVKKRKLFNPKEDVLILN</sequence>
<evidence type="ECO:0000313" key="3">
    <source>
        <dbReference type="Proteomes" id="UP000494040"/>
    </source>
</evidence>
<evidence type="ECO:0000313" key="2">
    <source>
        <dbReference type="EnsemblMetazoa" id="XP_014241926.1"/>
    </source>
</evidence>
<feature type="coiled-coil region" evidence="1">
    <location>
        <begin position="126"/>
        <end position="200"/>
    </location>
</feature>
<organism evidence="2 3">
    <name type="scientific">Cimex lectularius</name>
    <name type="common">Bed bug</name>
    <name type="synonym">Acanthia lectularia</name>
    <dbReference type="NCBI Taxonomy" id="79782"/>
    <lineage>
        <taxon>Eukaryota</taxon>
        <taxon>Metazoa</taxon>
        <taxon>Ecdysozoa</taxon>
        <taxon>Arthropoda</taxon>
        <taxon>Hexapoda</taxon>
        <taxon>Insecta</taxon>
        <taxon>Pterygota</taxon>
        <taxon>Neoptera</taxon>
        <taxon>Paraneoptera</taxon>
        <taxon>Hemiptera</taxon>
        <taxon>Heteroptera</taxon>
        <taxon>Panheteroptera</taxon>
        <taxon>Cimicomorpha</taxon>
        <taxon>Cimicidae</taxon>
        <taxon>Cimex</taxon>
    </lineage>
</organism>
<evidence type="ECO:0000256" key="1">
    <source>
        <dbReference type="SAM" id="Coils"/>
    </source>
</evidence>
<dbReference type="RefSeq" id="XP_014241926.1">
    <property type="nucleotide sequence ID" value="XM_014386440.2"/>
</dbReference>
<dbReference type="KEGG" id="clec:106662379"/>
<keyword evidence="1" id="KW-0175">Coiled coil</keyword>
<dbReference type="AlphaFoldDB" id="A0A8I6R9X3"/>
<dbReference type="GeneID" id="106662379"/>
<protein>
    <submittedName>
        <fullName evidence="2">Uncharacterized protein</fullName>
    </submittedName>
</protein>
<dbReference type="Proteomes" id="UP000494040">
    <property type="component" value="Unassembled WGS sequence"/>
</dbReference>